<dbReference type="FunFam" id="3.40.50.2000:FF:000093">
    <property type="entry name" value="UDP-GlcNAc:PI a1-6 GlcNAc-transferase"/>
    <property type="match status" value="1"/>
</dbReference>
<evidence type="ECO:0000256" key="6">
    <source>
        <dbReference type="ARBA" id="ARBA00032160"/>
    </source>
</evidence>
<dbReference type="SUPFAM" id="SSF53756">
    <property type="entry name" value="UDP-Glycosyltransferase/glycogen phosphorylase"/>
    <property type="match status" value="1"/>
</dbReference>
<evidence type="ECO:0000256" key="7">
    <source>
        <dbReference type="SAM" id="Phobius"/>
    </source>
</evidence>
<evidence type="ECO:0000313" key="11">
    <source>
        <dbReference type="Proteomes" id="UP000187209"/>
    </source>
</evidence>
<dbReference type="EC" id="2.4.1.198" evidence="2"/>
<evidence type="ECO:0000256" key="2">
    <source>
        <dbReference type="ARBA" id="ARBA00012420"/>
    </source>
</evidence>
<keyword evidence="7" id="KW-0472">Membrane</keyword>
<dbReference type="CDD" id="cd03796">
    <property type="entry name" value="GT4_PIG-A-like"/>
    <property type="match status" value="1"/>
</dbReference>
<organism evidence="10 11">
    <name type="scientific">Stentor coeruleus</name>
    <dbReference type="NCBI Taxonomy" id="5963"/>
    <lineage>
        <taxon>Eukaryota</taxon>
        <taxon>Sar</taxon>
        <taxon>Alveolata</taxon>
        <taxon>Ciliophora</taxon>
        <taxon>Postciliodesmatophora</taxon>
        <taxon>Heterotrichea</taxon>
        <taxon>Heterotrichida</taxon>
        <taxon>Stentoridae</taxon>
        <taxon>Stentor</taxon>
    </lineage>
</organism>
<evidence type="ECO:0000256" key="3">
    <source>
        <dbReference type="ARBA" id="ARBA00022502"/>
    </source>
</evidence>
<evidence type="ECO:0000313" key="10">
    <source>
        <dbReference type="EMBL" id="OMJ79516.1"/>
    </source>
</evidence>
<dbReference type="EMBL" id="MPUH01000467">
    <property type="protein sequence ID" value="OMJ79516.1"/>
    <property type="molecule type" value="Genomic_DNA"/>
</dbReference>
<proteinExistence type="predicted"/>
<keyword evidence="5" id="KW-0808">Transferase</keyword>
<feature type="domain" description="Glycosyl transferase family 1" evidence="8">
    <location>
        <begin position="201"/>
        <end position="339"/>
    </location>
</feature>
<reference evidence="10 11" key="1">
    <citation type="submission" date="2016-11" db="EMBL/GenBank/DDBJ databases">
        <title>The macronuclear genome of Stentor coeruleus: a giant cell with tiny introns.</title>
        <authorList>
            <person name="Slabodnick M."/>
            <person name="Ruby J.G."/>
            <person name="Reiff S.B."/>
            <person name="Swart E.C."/>
            <person name="Gosai S."/>
            <person name="Prabakaran S."/>
            <person name="Witkowska E."/>
            <person name="Larue G.E."/>
            <person name="Fisher S."/>
            <person name="Freeman R.M."/>
            <person name="Gunawardena J."/>
            <person name="Chu W."/>
            <person name="Stover N.A."/>
            <person name="Gregory B.D."/>
            <person name="Nowacki M."/>
            <person name="Derisi J."/>
            <person name="Roy S.W."/>
            <person name="Marshall W.F."/>
            <person name="Sood P."/>
        </authorList>
    </citation>
    <scope>NUCLEOTIDE SEQUENCE [LARGE SCALE GENOMIC DNA]</scope>
    <source>
        <strain evidence="10">WM001</strain>
    </source>
</reference>
<dbReference type="GO" id="GO:0000506">
    <property type="term" value="C:glycosylphosphatidylinositol-N-acetylglucosaminyltransferase (GPI-GnT) complex"/>
    <property type="evidence" value="ECO:0007669"/>
    <property type="project" value="InterPro"/>
</dbReference>
<dbReference type="OrthoDB" id="734129at2759"/>
<dbReference type="UniPathway" id="UPA00196"/>
<protein>
    <recommendedName>
        <fullName evidence="2">phosphatidylinositol N-acetylglucosaminyltransferase</fullName>
        <ecNumber evidence="2">2.4.1.198</ecNumber>
    </recommendedName>
    <alternativeName>
        <fullName evidence="6">GlcNAc-PI synthesis protein</fullName>
    </alternativeName>
</protein>
<keyword evidence="3" id="KW-0337">GPI-anchor biosynthesis</keyword>
<dbReference type="GO" id="GO:0017176">
    <property type="term" value="F:phosphatidylinositol N-acetylglucosaminyltransferase activity"/>
    <property type="evidence" value="ECO:0007669"/>
    <property type="project" value="UniProtKB-EC"/>
</dbReference>
<feature type="domain" description="PIGA GPI anchor biosynthesis" evidence="9">
    <location>
        <begin position="43"/>
        <end position="132"/>
    </location>
</feature>
<dbReference type="PANTHER" id="PTHR45871">
    <property type="entry name" value="N-ACETYLGLUCOSAMINYL-PHOSPHATIDYLINOSITOL BIOSYNTHETIC PROTEIN"/>
    <property type="match status" value="1"/>
</dbReference>
<feature type="transmembrane region" description="Helical" evidence="7">
    <location>
        <begin position="391"/>
        <end position="415"/>
    </location>
</feature>
<dbReference type="PANTHER" id="PTHR45871:SF1">
    <property type="entry name" value="PHOSPHATIDYLINOSITOL N-ACETYLGLUCOSAMINYLTRANSFERASE SUBUNIT A"/>
    <property type="match status" value="1"/>
</dbReference>
<comment type="pathway">
    <text evidence="1">Glycolipid biosynthesis; glycosylphosphatidylinositol-anchor biosynthesis.</text>
</comment>
<keyword evidence="7" id="KW-1133">Transmembrane helix</keyword>
<dbReference type="InterPro" id="IPR039507">
    <property type="entry name" value="PIG-A/GPI3"/>
</dbReference>
<dbReference type="FunFam" id="3.40.50.2000:FF:000148">
    <property type="entry name" value="Phosphatidylinositol N-acetylglucosaminyltransferase subunit A"/>
    <property type="match status" value="1"/>
</dbReference>
<evidence type="ECO:0000259" key="8">
    <source>
        <dbReference type="Pfam" id="PF00534"/>
    </source>
</evidence>
<keyword evidence="11" id="KW-1185">Reference proteome</keyword>
<dbReference type="Gene3D" id="3.40.50.2000">
    <property type="entry name" value="Glycogen Phosphorylase B"/>
    <property type="match status" value="2"/>
</dbReference>
<name>A0A1R2BRZ0_9CILI</name>
<dbReference type="GO" id="GO:0006506">
    <property type="term" value="P:GPI anchor biosynthetic process"/>
    <property type="evidence" value="ECO:0007669"/>
    <property type="project" value="UniProtKB-UniPathway"/>
</dbReference>
<comment type="caution">
    <text evidence="10">The sequence shown here is derived from an EMBL/GenBank/DDBJ whole genome shotgun (WGS) entry which is preliminary data.</text>
</comment>
<gene>
    <name evidence="10" type="ORF">SteCoe_20442</name>
</gene>
<accession>A0A1R2BRZ0</accession>
<sequence length="447" mass="50508">MKHHQIAFVCDFFYPRLGGVEMHQYQLAQCLMERGHKVIIITHAYGDRTGVRYLTNGLKVYYCPILPFVDQCSFPTLFGFFPLLRKILIREQIEIVHTHQATSYLGQETIIHAKTMGYKVVYTDHSLFGFSDAACIHINKVLKFILSDIDHAICVSHTNKENLVLRASLDPYKISVISNAVDASRFTPDPSARYPFGTINIVVVSRLTFRKGTDLLVGVIPTIAAMFPEAYFIIGGEGPKRQLLEEIREKHHLHNRMELLGSIPHNEVRNVLVRGHIFLNTSLTEAFCIAIVEAASCGLKIVTTNVGGIPEVLPKHMVNLANPDPEHIIEALSLAIQQAKSTPAQEFHEQVQTMYNWRCIAERTEKVYDSLPAGSNLLINRFKKVGSFGPWAGILGVFIAAIDYLFFLILCWWTPSQNVEVMPDFPTASYKQNKKAYGDHLFSVYNE</sequence>
<dbReference type="Proteomes" id="UP000187209">
    <property type="component" value="Unassembled WGS sequence"/>
</dbReference>
<dbReference type="Pfam" id="PF08288">
    <property type="entry name" value="PIGA"/>
    <property type="match status" value="1"/>
</dbReference>
<evidence type="ECO:0000256" key="1">
    <source>
        <dbReference type="ARBA" id="ARBA00004687"/>
    </source>
</evidence>
<keyword evidence="7" id="KW-0812">Transmembrane</keyword>
<evidence type="ECO:0000256" key="4">
    <source>
        <dbReference type="ARBA" id="ARBA00022676"/>
    </source>
</evidence>
<dbReference type="Pfam" id="PF00534">
    <property type="entry name" value="Glycos_transf_1"/>
    <property type="match status" value="1"/>
</dbReference>
<dbReference type="InterPro" id="IPR013234">
    <property type="entry name" value="PIGA_GPI_anchor_biosynthesis"/>
</dbReference>
<evidence type="ECO:0000256" key="5">
    <source>
        <dbReference type="ARBA" id="ARBA00022679"/>
    </source>
</evidence>
<evidence type="ECO:0000259" key="9">
    <source>
        <dbReference type="Pfam" id="PF08288"/>
    </source>
</evidence>
<dbReference type="InterPro" id="IPR001296">
    <property type="entry name" value="Glyco_trans_1"/>
</dbReference>
<keyword evidence="4" id="KW-0328">Glycosyltransferase</keyword>
<dbReference type="AlphaFoldDB" id="A0A1R2BRZ0"/>